<dbReference type="OrthoDB" id="9771991at2"/>
<name>A0A1I1G4E5_9BACT</name>
<evidence type="ECO:0008006" key="4">
    <source>
        <dbReference type="Google" id="ProtNLM"/>
    </source>
</evidence>
<keyword evidence="1" id="KW-0732">Signal</keyword>
<reference evidence="2 3" key="1">
    <citation type="submission" date="2016-10" db="EMBL/GenBank/DDBJ databases">
        <authorList>
            <person name="de Groot N.N."/>
        </authorList>
    </citation>
    <scope>NUCLEOTIDE SEQUENCE [LARGE SCALE GENOMIC DNA]</scope>
    <source>
        <strain evidence="2 3">DSM 6793</strain>
    </source>
</reference>
<evidence type="ECO:0000313" key="3">
    <source>
        <dbReference type="Proteomes" id="UP000199514"/>
    </source>
</evidence>
<keyword evidence="3" id="KW-1185">Reference proteome</keyword>
<accession>A0A1I1G4E5</accession>
<dbReference type="Proteomes" id="UP000199514">
    <property type="component" value="Unassembled WGS sequence"/>
</dbReference>
<dbReference type="EMBL" id="FOLE01000002">
    <property type="protein sequence ID" value="SFC06182.1"/>
    <property type="molecule type" value="Genomic_DNA"/>
</dbReference>
<protein>
    <recommendedName>
        <fullName evidence="4">Short chain amide porin</fullName>
    </recommendedName>
</protein>
<organism evidence="2 3">
    <name type="scientific">Flexibacter flexilis DSM 6793</name>
    <dbReference type="NCBI Taxonomy" id="927664"/>
    <lineage>
        <taxon>Bacteria</taxon>
        <taxon>Pseudomonadati</taxon>
        <taxon>Bacteroidota</taxon>
        <taxon>Cytophagia</taxon>
        <taxon>Cytophagales</taxon>
        <taxon>Flexibacteraceae</taxon>
        <taxon>Flexibacter</taxon>
    </lineage>
</organism>
<gene>
    <name evidence="2" type="ORF">SAMN05421780_102438</name>
</gene>
<feature type="chain" id="PRO_5011795678" description="Short chain amide porin" evidence="1">
    <location>
        <begin position="24"/>
        <end position="474"/>
    </location>
</feature>
<dbReference type="AlphaFoldDB" id="A0A1I1G4E5"/>
<proteinExistence type="predicted"/>
<dbReference type="STRING" id="927664.SAMN05421780_102438"/>
<dbReference type="RefSeq" id="WP_091509222.1">
    <property type="nucleotide sequence ID" value="NZ_FOLE01000002.1"/>
</dbReference>
<sequence>MNFTQKITLLGAHLLCGAWPLLAQTPKDSVATPPPSPKPAAKPVPELKFKFNSEGTLYAKLGFGSQLWTRVIENNPGTMVNGVPQATTYDVGIRRMRIFATMHLSTRYLLYIQMGTNNQSFISGGGTGTGTNGAGKKAPFFFHDVYNQFTIVPALNEQTQKANPFVLYSGIGLHSWNGVSRLSSASAWRLLTLDTPVFNFNTIEVSDQFSRQFGIFAHGEWNRFLFRFNANKPFATNLKPTVGGGAVDNNQGGKPSFAGYVDYQFLDKETRQNPFTTSSYLGKKKMLNVGAGFYTNQDGTMSQPTADQTRSHDIKIWAADLFMELPFGKKSNPMSFNLYSVLYNYNFGPNYLRTTAVMNAGVADPNFKGAIAKEGFGNAKYLLGTGKVWYTQAGLLLPKFSEKVRLQPYVTYAVKNLDALAQKGTFYDLGTNFLIDGHNAKISVQYSNRPLYSVENNRVFKRAGEVLTCVQLHF</sequence>
<evidence type="ECO:0000256" key="1">
    <source>
        <dbReference type="SAM" id="SignalP"/>
    </source>
</evidence>
<feature type="signal peptide" evidence="1">
    <location>
        <begin position="1"/>
        <end position="23"/>
    </location>
</feature>
<evidence type="ECO:0000313" key="2">
    <source>
        <dbReference type="EMBL" id="SFC06182.1"/>
    </source>
</evidence>